<dbReference type="Proteomes" id="UP000015346">
    <property type="component" value="Unassembled WGS sequence"/>
</dbReference>
<dbReference type="OrthoDB" id="4736977at2"/>
<reference evidence="2 3" key="1">
    <citation type="journal article" date="2013" name="Stand. Genomic Sci.">
        <title>Genome sequence of the reddish-pigmented Rubellimicrobium thermophilum type strain (DSM 16684(T)), a member of the Roseobacter clade.</title>
        <authorList>
            <person name="Fiebig A."/>
            <person name="Riedel T."/>
            <person name="Gronow S."/>
            <person name="Petersen J."/>
            <person name="Klenk H.P."/>
            <person name="Goker M."/>
        </authorList>
    </citation>
    <scope>NUCLEOTIDE SEQUENCE [LARGE SCALE GENOMIC DNA]</scope>
    <source>
        <strain evidence="2 3">DSM 16684</strain>
    </source>
</reference>
<name>S9R6A7_9RHOB</name>
<dbReference type="AlphaFoldDB" id="S9R6A7"/>
<feature type="signal peptide" evidence="1">
    <location>
        <begin position="1"/>
        <end position="22"/>
    </location>
</feature>
<accession>S9R6A7</accession>
<organism evidence="2 3">
    <name type="scientific">Rubellimicrobium thermophilum DSM 16684</name>
    <dbReference type="NCBI Taxonomy" id="1123069"/>
    <lineage>
        <taxon>Bacteria</taxon>
        <taxon>Pseudomonadati</taxon>
        <taxon>Pseudomonadota</taxon>
        <taxon>Alphaproteobacteria</taxon>
        <taxon>Rhodobacterales</taxon>
        <taxon>Roseobacteraceae</taxon>
        <taxon>Rubellimicrobium</taxon>
    </lineage>
</organism>
<keyword evidence="1" id="KW-0732">Signal</keyword>
<dbReference type="EMBL" id="AOLV01000006">
    <property type="protein sequence ID" value="EPX87523.1"/>
    <property type="molecule type" value="Genomic_DNA"/>
</dbReference>
<gene>
    <name evidence="2" type="ORF">ruthe_00386</name>
</gene>
<evidence type="ECO:0000313" key="3">
    <source>
        <dbReference type="Proteomes" id="UP000015346"/>
    </source>
</evidence>
<dbReference type="RefSeq" id="WP_021096496.1">
    <property type="nucleotide sequence ID" value="NZ_KE557320.1"/>
</dbReference>
<keyword evidence="3" id="KW-1185">Reference proteome</keyword>
<evidence type="ECO:0000313" key="2">
    <source>
        <dbReference type="EMBL" id="EPX87523.1"/>
    </source>
</evidence>
<dbReference type="HOGENOM" id="CLU_139214_2_0_5"/>
<feature type="chain" id="PRO_5004555606" description="Argininosuccinate lyase" evidence="1">
    <location>
        <begin position="23"/>
        <end position="108"/>
    </location>
</feature>
<comment type="caution">
    <text evidence="2">The sequence shown here is derived from an EMBL/GenBank/DDBJ whole genome shotgun (WGS) entry which is preliminary data.</text>
</comment>
<proteinExistence type="predicted"/>
<dbReference type="STRING" id="1123069.ruthe_00386"/>
<sequence>MTSVTRLASAFLLGAIGLPAVAQDVQYELVNQSGLTLMEFYTSPVADGSWGEDLLGANVLPSGESGTVTIADGEATCDYDLRFVFEDGQEMVDSVNICELASYTLRAE</sequence>
<protein>
    <recommendedName>
        <fullName evidence="4">Argininosuccinate lyase</fullName>
    </recommendedName>
</protein>
<evidence type="ECO:0000256" key="1">
    <source>
        <dbReference type="SAM" id="SignalP"/>
    </source>
</evidence>
<evidence type="ECO:0008006" key="4">
    <source>
        <dbReference type="Google" id="ProtNLM"/>
    </source>
</evidence>